<feature type="transmembrane region" description="Helical" evidence="1">
    <location>
        <begin position="54"/>
        <end position="71"/>
    </location>
</feature>
<proteinExistence type="predicted"/>
<dbReference type="Proteomes" id="UP000324282">
    <property type="component" value="Unassembled WGS sequence"/>
</dbReference>
<evidence type="ECO:0000313" key="2">
    <source>
        <dbReference type="EMBL" id="TYP62020.1"/>
    </source>
</evidence>
<name>A0A5S5B7T4_STUST</name>
<sequence length="134" mass="14660">MNSLSLGVWGSFSTPRSRALGGKSGMTRAAPLVCFAFARLPHAFAALLAERPRLLFLLLIGLIPWSAWVAALPPNGQPALLAPPYERACPSDSFDYISDPINWIEKPWCALAEHSHTRGGTRRVSVRSQRAPPR</sequence>
<accession>A0A5S5B7T4</accession>
<evidence type="ECO:0000256" key="1">
    <source>
        <dbReference type="SAM" id="Phobius"/>
    </source>
</evidence>
<feature type="transmembrane region" description="Helical" evidence="1">
    <location>
        <begin position="29"/>
        <end position="47"/>
    </location>
</feature>
<protein>
    <submittedName>
        <fullName evidence="2">Uncharacterized protein</fullName>
    </submittedName>
</protein>
<organism evidence="2 3">
    <name type="scientific">Stutzerimonas stutzeri</name>
    <name type="common">Pseudomonas stutzeri</name>
    <dbReference type="NCBI Taxonomy" id="316"/>
    <lineage>
        <taxon>Bacteria</taxon>
        <taxon>Pseudomonadati</taxon>
        <taxon>Pseudomonadota</taxon>
        <taxon>Gammaproteobacteria</taxon>
        <taxon>Pseudomonadales</taxon>
        <taxon>Pseudomonadaceae</taxon>
        <taxon>Stutzerimonas</taxon>
    </lineage>
</organism>
<keyword evidence="1" id="KW-0472">Membrane</keyword>
<reference evidence="2 3" key="1">
    <citation type="submission" date="2019-07" db="EMBL/GenBank/DDBJ databases">
        <title>Deep subsurface shale carbon reservoir microbial communities from Ohio and West Virginia, USA.</title>
        <authorList>
            <person name="Wrighton K."/>
        </authorList>
    </citation>
    <scope>NUCLEOTIDE SEQUENCE [LARGE SCALE GENOMIC DNA]</scope>
    <source>
        <strain evidence="2 3">NP_8Ht</strain>
    </source>
</reference>
<gene>
    <name evidence="2" type="ORF">A9A72_124771</name>
</gene>
<keyword evidence="1" id="KW-0812">Transmembrane</keyword>
<evidence type="ECO:0000313" key="3">
    <source>
        <dbReference type="Proteomes" id="UP000324282"/>
    </source>
</evidence>
<comment type="caution">
    <text evidence="2">The sequence shown here is derived from an EMBL/GenBank/DDBJ whole genome shotgun (WGS) entry which is preliminary data.</text>
</comment>
<dbReference type="AlphaFoldDB" id="A0A5S5B7T4"/>
<dbReference type="EMBL" id="VNHQ01000014">
    <property type="protein sequence ID" value="TYP62020.1"/>
    <property type="molecule type" value="Genomic_DNA"/>
</dbReference>
<keyword evidence="1" id="KW-1133">Transmembrane helix</keyword>